<keyword evidence="3" id="KW-1003">Cell membrane</keyword>
<evidence type="ECO:0000256" key="3">
    <source>
        <dbReference type="ARBA" id="ARBA00022475"/>
    </source>
</evidence>
<evidence type="ECO:0000256" key="4">
    <source>
        <dbReference type="ARBA" id="ARBA00022692"/>
    </source>
</evidence>
<feature type="transmembrane region" description="Helical" evidence="7">
    <location>
        <begin position="267"/>
        <end position="290"/>
    </location>
</feature>
<proteinExistence type="inferred from homology"/>
<feature type="transmembrane region" description="Helical" evidence="7">
    <location>
        <begin position="56"/>
        <end position="79"/>
    </location>
</feature>
<evidence type="ECO:0000313" key="9">
    <source>
        <dbReference type="Proteomes" id="UP001358324"/>
    </source>
</evidence>
<feature type="transmembrane region" description="Helical" evidence="7">
    <location>
        <begin position="20"/>
        <end position="44"/>
    </location>
</feature>
<dbReference type="Proteomes" id="UP001358324">
    <property type="component" value="Unassembled WGS sequence"/>
</dbReference>
<feature type="transmembrane region" description="Helical" evidence="7">
    <location>
        <begin position="91"/>
        <end position="111"/>
    </location>
</feature>
<dbReference type="PANTHER" id="PTHR30250">
    <property type="entry name" value="PST FAMILY PREDICTED COLANIC ACID TRANSPORTER"/>
    <property type="match status" value="1"/>
</dbReference>
<keyword evidence="9" id="KW-1185">Reference proteome</keyword>
<evidence type="ECO:0000256" key="6">
    <source>
        <dbReference type="ARBA" id="ARBA00023136"/>
    </source>
</evidence>
<sequence>MQLVVTVVLARLLQPEDFGLMAMVMVFTSFSVLLIESGLGSALVQRQTTSPDEESSVFVVNLGLGCMLTVLLWLCAPAIAHFYRQPALLSLVQLMVWVLPLSALATVPAAVLTQRLDFRSRMLAELFASGCGAGLALLLAWHGQGVSSLAWQIIAAAGVRMLLLWYLSGWRPRGRFDAPALVQLLRFGGPLLLANLLNVASTRLQSLLIGRLFDARTLGFYAIAQDTQQAPAQFLGSLLNRVGLPMFSIVANQPEKLAGALRLSLRLSVFVFTPCMMGIAVIATPLIRLLYGDNWAPAGPLLSLLALSAVFWPLHVLNLAAVSAIGKADLVLRLEIVKTLVTIPLVMVAAFIGVTAVAGAVFISSLLCVVINTWHSQRLFGYGLRAQLRDALPTVVLALMSTGVAALGLRSSIAASASMPTAIFVAAFSAACTYVIGAASSRLQAWRDLLSFVRTLWSRSPAGQGELK</sequence>
<reference evidence="8 9" key="1">
    <citation type="submission" date="2024-01" db="EMBL/GenBank/DDBJ databases">
        <title>Novel species of the genus Luteimonas isolated from rivers.</title>
        <authorList>
            <person name="Lu H."/>
        </authorList>
    </citation>
    <scope>NUCLEOTIDE SEQUENCE [LARGE SCALE GENOMIC DNA]</scope>
    <source>
        <strain evidence="8 9">SMYT11W</strain>
    </source>
</reference>
<evidence type="ECO:0000256" key="2">
    <source>
        <dbReference type="ARBA" id="ARBA00007430"/>
    </source>
</evidence>
<comment type="caution">
    <text evidence="8">The sequence shown here is derived from an EMBL/GenBank/DDBJ whole genome shotgun (WGS) entry which is preliminary data.</text>
</comment>
<name>A0ABU7WKV7_9GAMM</name>
<feature type="transmembrane region" description="Helical" evidence="7">
    <location>
        <begin position="345"/>
        <end position="370"/>
    </location>
</feature>
<evidence type="ECO:0000256" key="1">
    <source>
        <dbReference type="ARBA" id="ARBA00004651"/>
    </source>
</evidence>
<evidence type="ECO:0000313" key="8">
    <source>
        <dbReference type="EMBL" id="MEF3083826.1"/>
    </source>
</evidence>
<dbReference type="Pfam" id="PF13440">
    <property type="entry name" value="Polysacc_synt_3"/>
    <property type="match status" value="1"/>
</dbReference>
<evidence type="ECO:0000256" key="7">
    <source>
        <dbReference type="SAM" id="Phobius"/>
    </source>
</evidence>
<dbReference type="PANTHER" id="PTHR30250:SF10">
    <property type="entry name" value="LIPOPOLYSACCHARIDE BIOSYNTHESIS PROTEIN WZXC"/>
    <property type="match status" value="1"/>
</dbReference>
<evidence type="ECO:0000256" key="5">
    <source>
        <dbReference type="ARBA" id="ARBA00022989"/>
    </source>
</evidence>
<gene>
    <name evidence="8" type="ORF">V3391_16540</name>
</gene>
<feature type="transmembrane region" description="Helical" evidence="7">
    <location>
        <begin position="391"/>
        <end position="409"/>
    </location>
</feature>
<comment type="similarity">
    <text evidence="2">Belongs to the polysaccharide synthase family.</text>
</comment>
<dbReference type="InterPro" id="IPR050833">
    <property type="entry name" value="Poly_Biosynth_Transport"/>
</dbReference>
<dbReference type="CDD" id="cd13127">
    <property type="entry name" value="MATE_tuaB_like"/>
    <property type="match status" value="1"/>
</dbReference>
<comment type="subcellular location">
    <subcellularLocation>
        <location evidence="1">Cell membrane</location>
        <topology evidence="1">Multi-pass membrane protein</topology>
    </subcellularLocation>
</comment>
<protein>
    <submittedName>
        <fullName evidence="8">Lipopolysaccharide biosynthesis protein</fullName>
    </submittedName>
</protein>
<accession>A0ABU7WKV7</accession>
<keyword evidence="5 7" id="KW-1133">Transmembrane helix</keyword>
<keyword evidence="4 7" id="KW-0812">Transmembrane</keyword>
<feature type="transmembrane region" description="Helical" evidence="7">
    <location>
        <begin position="123"/>
        <end position="143"/>
    </location>
</feature>
<feature type="transmembrane region" description="Helical" evidence="7">
    <location>
        <begin position="302"/>
        <end position="325"/>
    </location>
</feature>
<feature type="transmembrane region" description="Helical" evidence="7">
    <location>
        <begin position="149"/>
        <end position="168"/>
    </location>
</feature>
<keyword evidence="6 7" id="KW-0472">Membrane</keyword>
<feature type="transmembrane region" description="Helical" evidence="7">
    <location>
        <begin position="421"/>
        <end position="439"/>
    </location>
</feature>
<organism evidence="8 9">
    <name type="scientific">Luteimonas flava</name>
    <dbReference type="NCBI Taxonomy" id="3115822"/>
    <lineage>
        <taxon>Bacteria</taxon>
        <taxon>Pseudomonadati</taxon>
        <taxon>Pseudomonadota</taxon>
        <taxon>Gammaproteobacteria</taxon>
        <taxon>Lysobacterales</taxon>
        <taxon>Lysobacteraceae</taxon>
        <taxon>Luteimonas</taxon>
    </lineage>
</organism>
<dbReference type="EMBL" id="JAZHBM010000003">
    <property type="protein sequence ID" value="MEF3083826.1"/>
    <property type="molecule type" value="Genomic_DNA"/>
</dbReference>